<dbReference type="CDD" id="cd00038">
    <property type="entry name" value="CAP_ED"/>
    <property type="match status" value="1"/>
</dbReference>
<keyword evidence="8" id="KW-1185">Reference proteome</keyword>
<dbReference type="RefSeq" id="WP_213519164.1">
    <property type="nucleotide sequence ID" value="NZ_BOSE01000009.1"/>
</dbReference>
<dbReference type="EMBL" id="BOSE01000009">
    <property type="protein sequence ID" value="GIP18567.1"/>
    <property type="molecule type" value="Genomic_DNA"/>
</dbReference>
<dbReference type="GO" id="GO:0003677">
    <property type="term" value="F:DNA binding"/>
    <property type="evidence" value="ECO:0007669"/>
    <property type="project" value="UniProtKB-KW"/>
</dbReference>
<evidence type="ECO:0000256" key="2">
    <source>
        <dbReference type="ARBA" id="ARBA00023125"/>
    </source>
</evidence>
<dbReference type="SUPFAM" id="SSF51206">
    <property type="entry name" value="cAMP-binding domain-like"/>
    <property type="match status" value="1"/>
</dbReference>
<dbReference type="InterPro" id="IPR014710">
    <property type="entry name" value="RmlC-like_jellyroll"/>
</dbReference>
<dbReference type="AlphaFoldDB" id="A0A919YSU4"/>
<evidence type="ECO:0000256" key="3">
    <source>
        <dbReference type="ARBA" id="ARBA00023159"/>
    </source>
</evidence>
<dbReference type="PANTHER" id="PTHR24567:SF26">
    <property type="entry name" value="REGULATORY PROTEIN YEIL"/>
    <property type="match status" value="1"/>
</dbReference>
<dbReference type="GO" id="GO:0003700">
    <property type="term" value="F:DNA-binding transcription factor activity"/>
    <property type="evidence" value="ECO:0007669"/>
    <property type="project" value="TreeGrafter"/>
</dbReference>
<dbReference type="InterPro" id="IPR050397">
    <property type="entry name" value="Env_Response_Regulators"/>
</dbReference>
<evidence type="ECO:0000259" key="6">
    <source>
        <dbReference type="PROSITE" id="PS51063"/>
    </source>
</evidence>
<proteinExistence type="predicted"/>
<evidence type="ECO:0000256" key="1">
    <source>
        <dbReference type="ARBA" id="ARBA00023015"/>
    </source>
</evidence>
<dbReference type="Proteomes" id="UP000683139">
    <property type="component" value="Unassembled WGS sequence"/>
</dbReference>
<comment type="caution">
    <text evidence="7">The sequence shown here is derived from an EMBL/GenBank/DDBJ whole genome shotgun (WGS) entry which is preliminary data.</text>
</comment>
<protein>
    <submittedName>
        <fullName evidence="7">Catabolite gene activator protein</fullName>
    </submittedName>
</protein>
<dbReference type="Gene3D" id="2.60.120.10">
    <property type="entry name" value="Jelly Rolls"/>
    <property type="match status" value="1"/>
</dbReference>
<dbReference type="Pfam" id="PF13545">
    <property type="entry name" value="HTH_Crp_2"/>
    <property type="match status" value="1"/>
</dbReference>
<feature type="domain" description="HTH crp-type" evidence="6">
    <location>
        <begin position="145"/>
        <end position="217"/>
    </location>
</feature>
<keyword evidence="3" id="KW-0010">Activator</keyword>
<evidence type="ECO:0000313" key="7">
    <source>
        <dbReference type="EMBL" id="GIP18567.1"/>
    </source>
</evidence>
<dbReference type="GO" id="GO:0005829">
    <property type="term" value="C:cytosol"/>
    <property type="evidence" value="ECO:0007669"/>
    <property type="project" value="TreeGrafter"/>
</dbReference>
<dbReference type="InterPro" id="IPR000595">
    <property type="entry name" value="cNMP-bd_dom"/>
</dbReference>
<dbReference type="Pfam" id="PF00027">
    <property type="entry name" value="cNMP_binding"/>
    <property type="match status" value="1"/>
</dbReference>
<dbReference type="InterPro" id="IPR012318">
    <property type="entry name" value="HTH_CRP"/>
</dbReference>
<dbReference type="InterPro" id="IPR018490">
    <property type="entry name" value="cNMP-bd_dom_sf"/>
</dbReference>
<organism evidence="7 8">
    <name type="scientific">Paenibacillus montaniterrae</name>
    <dbReference type="NCBI Taxonomy" id="429341"/>
    <lineage>
        <taxon>Bacteria</taxon>
        <taxon>Bacillati</taxon>
        <taxon>Bacillota</taxon>
        <taxon>Bacilli</taxon>
        <taxon>Bacillales</taxon>
        <taxon>Paenibacillaceae</taxon>
        <taxon>Paenibacillus</taxon>
    </lineage>
</organism>
<evidence type="ECO:0000259" key="5">
    <source>
        <dbReference type="PROSITE" id="PS50042"/>
    </source>
</evidence>
<dbReference type="Gene3D" id="1.10.10.10">
    <property type="entry name" value="Winged helix-like DNA-binding domain superfamily/Winged helix DNA-binding domain"/>
    <property type="match status" value="1"/>
</dbReference>
<gene>
    <name evidence="7" type="ORF">J40TS1_42090</name>
</gene>
<accession>A0A919YSU4</accession>
<dbReference type="PROSITE" id="PS51063">
    <property type="entry name" value="HTH_CRP_2"/>
    <property type="match status" value="1"/>
</dbReference>
<keyword evidence="1" id="KW-0805">Transcription regulation</keyword>
<dbReference type="SUPFAM" id="SSF46785">
    <property type="entry name" value="Winged helix' DNA-binding domain"/>
    <property type="match status" value="1"/>
</dbReference>
<evidence type="ECO:0000256" key="4">
    <source>
        <dbReference type="ARBA" id="ARBA00023163"/>
    </source>
</evidence>
<reference evidence="7" key="1">
    <citation type="submission" date="2021-03" db="EMBL/GenBank/DDBJ databases">
        <title>Antimicrobial resistance genes in bacteria isolated from Japanese honey, and their potential for conferring macrolide and lincosamide resistance in the American foulbrood pathogen Paenibacillus larvae.</title>
        <authorList>
            <person name="Okamoto M."/>
            <person name="Kumagai M."/>
            <person name="Kanamori H."/>
            <person name="Takamatsu D."/>
        </authorList>
    </citation>
    <scope>NUCLEOTIDE SEQUENCE</scope>
    <source>
        <strain evidence="7">J40TS1</strain>
    </source>
</reference>
<dbReference type="PROSITE" id="PS50042">
    <property type="entry name" value="CNMP_BINDING_3"/>
    <property type="match status" value="1"/>
</dbReference>
<feature type="domain" description="Cyclic nucleotide-binding" evidence="5">
    <location>
        <begin position="6"/>
        <end position="112"/>
    </location>
</feature>
<evidence type="ECO:0000313" key="8">
    <source>
        <dbReference type="Proteomes" id="UP000683139"/>
    </source>
</evidence>
<dbReference type="SMART" id="SM00100">
    <property type="entry name" value="cNMP"/>
    <property type="match status" value="1"/>
</dbReference>
<sequence>MVQQEIEQWLEQFELQSLFHEQTCAQMIIHRLKSGETLIQSGDQLNMLYVLVEGKLKISMTLPNGRSLLLRFCYPVSMIGDVELVNKELANCTVEAVSEATLIAVPHRVLQEREMNNPTFLVYLLDQVCHKLNTISLSASVNLLTSVESRFASYLLSISQNQPYLHFKRGELETTKLTEIAELLGTSYRHLNRVMKKFIEQGLIERQYSGIVLRDLQGLEELSNGNLYR</sequence>
<keyword evidence="2" id="KW-0238">DNA-binding</keyword>
<keyword evidence="4" id="KW-0804">Transcription</keyword>
<dbReference type="InterPro" id="IPR036388">
    <property type="entry name" value="WH-like_DNA-bd_sf"/>
</dbReference>
<name>A0A919YSU4_9BACL</name>
<dbReference type="PANTHER" id="PTHR24567">
    <property type="entry name" value="CRP FAMILY TRANSCRIPTIONAL REGULATORY PROTEIN"/>
    <property type="match status" value="1"/>
</dbReference>
<dbReference type="InterPro" id="IPR036390">
    <property type="entry name" value="WH_DNA-bd_sf"/>
</dbReference>